<organism evidence="2 3">
    <name type="scientific">Daphnia magna</name>
    <dbReference type="NCBI Taxonomy" id="35525"/>
    <lineage>
        <taxon>Eukaryota</taxon>
        <taxon>Metazoa</taxon>
        <taxon>Ecdysozoa</taxon>
        <taxon>Arthropoda</taxon>
        <taxon>Crustacea</taxon>
        <taxon>Branchiopoda</taxon>
        <taxon>Diplostraca</taxon>
        <taxon>Cladocera</taxon>
        <taxon>Anomopoda</taxon>
        <taxon>Daphniidae</taxon>
        <taxon>Daphnia</taxon>
    </lineage>
</organism>
<protein>
    <submittedName>
        <fullName evidence="2">Uncharacterized protein</fullName>
    </submittedName>
</protein>
<sequence length="59" mass="6622">MREERKNAGSGAKMTESGLRKGEEERIRIASPFCCTLKDVFGTCRVCTIGQVEEERKAQ</sequence>
<name>A0A164U3R9_9CRUS</name>
<dbReference type="Proteomes" id="UP000076858">
    <property type="component" value="Unassembled WGS sequence"/>
</dbReference>
<evidence type="ECO:0000256" key="1">
    <source>
        <dbReference type="SAM" id="MobiDB-lite"/>
    </source>
</evidence>
<gene>
    <name evidence="2" type="ORF">APZ42_024350</name>
</gene>
<accession>A0A164U3R9</accession>
<feature type="region of interest" description="Disordered" evidence="1">
    <location>
        <begin position="1"/>
        <end position="22"/>
    </location>
</feature>
<dbReference type="AlphaFoldDB" id="A0A164U3R9"/>
<keyword evidence="3" id="KW-1185">Reference proteome</keyword>
<feature type="non-terminal residue" evidence="2">
    <location>
        <position position="59"/>
    </location>
</feature>
<evidence type="ECO:0000313" key="2">
    <source>
        <dbReference type="EMBL" id="KZS11032.1"/>
    </source>
</evidence>
<reference evidence="2 3" key="1">
    <citation type="submission" date="2016-03" db="EMBL/GenBank/DDBJ databases">
        <title>EvidentialGene: Evidence-directed Construction of Genes on Genomes.</title>
        <authorList>
            <person name="Gilbert D.G."/>
            <person name="Choi J.-H."/>
            <person name="Mockaitis K."/>
            <person name="Colbourne J."/>
            <person name="Pfrender M."/>
        </authorList>
    </citation>
    <scope>NUCLEOTIDE SEQUENCE [LARGE SCALE GENOMIC DNA]</scope>
    <source>
        <strain evidence="2 3">Xinb3</strain>
        <tissue evidence="2">Complete organism</tissue>
    </source>
</reference>
<proteinExistence type="predicted"/>
<dbReference type="EMBL" id="LRGB01001583">
    <property type="protein sequence ID" value="KZS11032.1"/>
    <property type="molecule type" value="Genomic_DNA"/>
</dbReference>
<evidence type="ECO:0000313" key="3">
    <source>
        <dbReference type="Proteomes" id="UP000076858"/>
    </source>
</evidence>
<comment type="caution">
    <text evidence="2">The sequence shown here is derived from an EMBL/GenBank/DDBJ whole genome shotgun (WGS) entry which is preliminary data.</text>
</comment>